<evidence type="ECO:0000313" key="3">
    <source>
        <dbReference type="EMBL" id="AJI23035.1"/>
    </source>
</evidence>
<dbReference type="RefSeq" id="WP_013082018.1">
    <property type="nucleotide sequence ID" value="NZ_BCVB01000007.1"/>
</dbReference>
<keyword evidence="2 3" id="KW-0378">Hydrolase</keyword>
<dbReference type="EMBL" id="CP009920">
    <property type="protein sequence ID" value="AJI23035.1"/>
    <property type="molecule type" value="Genomic_DNA"/>
</dbReference>
<name>A0A0B6ADP4_PRIM2</name>
<dbReference type="InterPro" id="IPR006328">
    <property type="entry name" value="2-HAD"/>
</dbReference>
<reference evidence="3 4" key="1">
    <citation type="journal article" date="2015" name="Genome Announc.">
        <title>Complete genome sequences for 35 biothreat assay-relevant bacillus species.</title>
        <authorList>
            <person name="Johnson S.L."/>
            <person name="Daligault H.E."/>
            <person name="Davenport K.W."/>
            <person name="Jaissle J."/>
            <person name="Frey K.G."/>
            <person name="Ladner J.T."/>
            <person name="Broomall S.M."/>
            <person name="Bishop-Lilly K.A."/>
            <person name="Bruce D.C."/>
            <person name="Gibbons H.S."/>
            <person name="Coyne S.R."/>
            <person name="Lo C.C."/>
            <person name="Meincke L."/>
            <person name="Munk A.C."/>
            <person name="Koroleva G.I."/>
            <person name="Rosenzweig C.N."/>
            <person name="Palacios G.F."/>
            <person name="Redden C.L."/>
            <person name="Minogue T.D."/>
            <person name="Chain P.S."/>
        </authorList>
    </citation>
    <scope>NUCLEOTIDE SEQUENCE [LARGE SCALE GENOMIC DNA]</scope>
    <source>
        <strain evidence="4">ATCC 14581 / DSM 32 / JCM 2506 / NBRC 15308 / NCIMB 9376 / NCTC 10342 / NRRL B-14308 / VKM B-512</strain>
    </source>
</reference>
<evidence type="ECO:0000256" key="1">
    <source>
        <dbReference type="ARBA" id="ARBA00008106"/>
    </source>
</evidence>
<dbReference type="SFLD" id="SFLDS00003">
    <property type="entry name" value="Haloacid_Dehalogenase"/>
    <property type="match status" value="1"/>
</dbReference>
<dbReference type="NCBIfam" id="TIGR01493">
    <property type="entry name" value="HAD-SF-IA-v2"/>
    <property type="match status" value="1"/>
</dbReference>
<dbReference type="AlphaFoldDB" id="A0A0B6ADP4"/>
<dbReference type="Gene3D" id="3.40.50.1000">
    <property type="entry name" value="HAD superfamily/HAD-like"/>
    <property type="match status" value="1"/>
</dbReference>
<dbReference type="InterPro" id="IPR051540">
    <property type="entry name" value="S-2-haloacid_dehalogenase"/>
</dbReference>
<dbReference type="HOGENOM" id="CLU_045011_3_1_9"/>
<organism evidence="3 4">
    <name type="scientific">Priestia megaterium (strain ATCC 14581 / DSM 32 / CCUG 1817 / JCM 2506 / NBRC 15308 / NCIMB 9376 / NCTC 10342 / NRRL B-14308 / VKM B-512 / Ford 19)</name>
    <name type="common">Bacillus megaterium</name>
    <dbReference type="NCBI Taxonomy" id="1348623"/>
    <lineage>
        <taxon>Bacteria</taxon>
        <taxon>Bacillati</taxon>
        <taxon>Bacillota</taxon>
        <taxon>Bacilli</taxon>
        <taxon>Bacillales</taxon>
        <taxon>Bacillaceae</taxon>
        <taxon>Priestia</taxon>
    </lineage>
</organism>
<dbReference type="InterPro" id="IPR023214">
    <property type="entry name" value="HAD_sf"/>
</dbReference>
<dbReference type="NCBIfam" id="TIGR01428">
    <property type="entry name" value="HAD_type_II"/>
    <property type="match status" value="1"/>
</dbReference>
<sequence>MKFKTILFDAYGTLFDVHTVIETCDKLYPERGESISHLWRLKQIEYAMQYQLMGRYVDFYTLTNQSLKYAAEANDIDLTEHEEKMLMSAYMKLNVYDEVKEVLAYLKEKGYRLAIFTNGPKHMIDPLVSYHNMNHLFEDVISVDEIKQYKPTMASYHYAKNKMNAKREEVLFLSSNTWDIAGAKNYGFATAWVNRKGNVAEHKELQPNVIIKSLNQLIK</sequence>
<dbReference type="PANTHER" id="PTHR43316:SF3">
    <property type="entry name" value="HALOACID DEHALOGENASE, TYPE II (AFU_ORTHOLOGUE AFUA_2G07750)-RELATED"/>
    <property type="match status" value="1"/>
</dbReference>
<dbReference type="CDD" id="cd02588">
    <property type="entry name" value="HAD_L2-DEX"/>
    <property type="match status" value="1"/>
</dbReference>
<dbReference type="EC" id="3.8.1.2" evidence="3"/>
<gene>
    <name evidence="3" type="primary">dehII</name>
    <name evidence="3" type="ORF">BG04_3297</name>
</gene>
<dbReference type="KEGG" id="bmeg:BG04_3297"/>
<dbReference type="PATRIC" id="fig|592022.4.peg.934"/>
<proteinExistence type="inferred from homology"/>
<dbReference type="SUPFAM" id="SSF56784">
    <property type="entry name" value="HAD-like"/>
    <property type="match status" value="1"/>
</dbReference>
<dbReference type="PANTHER" id="PTHR43316">
    <property type="entry name" value="HYDROLASE, HALOACID DELAHOGENASE-RELATED"/>
    <property type="match status" value="1"/>
</dbReference>
<comment type="similarity">
    <text evidence="1">Belongs to the HAD-like hydrolase superfamily. S-2-haloalkanoic acid dehalogenase family.</text>
</comment>
<protein>
    <submittedName>
        <fullName evidence="3">Haloacid dehalogenase, type II</fullName>
        <ecNumber evidence="3">3.8.1.2</ecNumber>
    </submittedName>
</protein>
<dbReference type="SFLD" id="SFLDF00045">
    <property type="entry name" value="2-haloacid_dehalogenase"/>
    <property type="match status" value="1"/>
</dbReference>
<evidence type="ECO:0000256" key="2">
    <source>
        <dbReference type="ARBA" id="ARBA00022801"/>
    </source>
</evidence>
<accession>A0A0B6ADP4</accession>
<dbReference type="SMR" id="A0A0B6ADP4"/>
<dbReference type="InterPro" id="IPR006439">
    <property type="entry name" value="HAD-SF_hydro_IA"/>
</dbReference>
<dbReference type="Pfam" id="PF00702">
    <property type="entry name" value="Hydrolase"/>
    <property type="match status" value="1"/>
</dbReference>
<dbReference type="PRINTS" id="PR00413">
    <property type="entry name" value="HADHALOGNASE"/>
</dbReference>
<evidence type="ECO:0000313" key="4">
    <source>
        <dbReference type="Proteomes" id="UP000031829"/>
    </source>
</evidence>
<dbReference type="NCBIfam" id="TIGR01549">
    <property type="entry name" value="HAD-SF-IA-v1"/>
    <property type="match status" value="1"/>
</dbReference>
<dbReference type="GeneID" id="93641358"/>
<dbReference type="SFLD" id="SFLDG01129">
    <property type="entry name" value="C1.5:_HAD__Beta-PGM__Phosphata"/>
    <property type="match status" value="1"/>
</dbReference>
<dbReference type="Proteomes" id="UP000031829">
    <property type="component" value="Chromosome"/>
</dbReference>
<dbReference type="InterPro" id="IPR023198">
    <property type="entry name" value="PGP-like_dom2"/>
</dbReference>
<dbReference type="SFLD" id="SFLDG01135">
    <property type="entry name" value="C1.5.6:_HAD__Beta-PGM__Phospha"/>
    <property type="match status" value="1"/>
</dbReference>
<dbReference type="Gene3D" id="1.10.150.240">
    <property type="entry name" value="Putative phosphatase, domain 2"/>
    <property type="match status" value="1"/>
</dbReference>
<dbReference type="GO" id="GO:0018784">
    <property type="term" value="F:(S)-2-haloacid dehalogenase activity"/>
    <property type="evidence" value="ECO:0007669"/>
    <property type="project" value="UniProtKB-EC"/>
</dbReference>
<dbReference type="InterPro" id="IPR036412">
    <property type="entry name" value="HAD-like_sf"/>
</dbReference>